<name>A0A2V3DM96_9MICC</name>
<proteinExistence type="predicted"/>
<comment type="caution">
    <text evidence="1">The sequence shown here is derived from an EMBL/GenBank/DDBJ whole genome shotgun (WGS) entry which is preliminary data.</text>
</comment>
<evidence type="ECO:0000313" key="2">
    <source>
        <dbReference type="Proteomes" id="UP000246303"/>
    </source>
</evidence>
<dbReference type="Proteomes" id="UP000246303">
    <property type="component" value="Unassembled WGS sequence"/>
</dbReference>
<sequence>MFVAAAVLATGCTSLSVPTHPFDHELVDESSVAVPVSDRGEVALVVSRLEESGFFCAQVRANSDAAQVWCRASEDPVGNEVDRSATSVNIVTTRDGVIQYADISAKRGGRDGDWDRLREVLDASFLALWHSDAAKVHKVITEVVRGPRFFPDDPHPPVIKEFSTTNASYLVAEGGLVPKFRLVTSAVQDRSWPYAANDYATTMKVAGPELELSGYKCSTHWSSPCRMGGGQSSNQEISFTTPNPNLSLDDPDQILTVDMFNPGTTDDADLESLSSIGFPQELPFLVPAARGPVEAQIVATQRTGEPFIGIVAGTILIVEPPINLPRVRTGPLPVNVRIGVAPISIVE</sequence>
<gene>
    <name evidence="1" type="ORF">CVS29_16875</name>
</gene>
<keyword evidence="2" id="KW-1185">Reference proteome</keyword>
<evidence type="ECO:0000313" key="1">
    <source>
        <dbReference type="EMBL" id="PXA64045.1"/>
    </source>
</evidence>
<accession>A0A2V3DM96</accession>
<dbReference type="AlphaFoldDB" id="A0A2V3DM96"/>
<protein>
    <submittedName>
        <fullName evidence="1">Uncharacterized protein</fullName>
    </submittedName>
</protein>
<reference evidence="1 2" key="1">
    <citation type="submission" date="2018-05" db="EMBL/GenBank/DDBJ databases">
        <title>Genetic diversity of glacier-inhabiting Cryobacterium bacteria in China and description of Cryobacterium mengkeensis sp. nov. and Arthrobacter glacialis sp. nov.</title>
        <authorList>
            <person name="Liu Q."/>
            <person name="Xin Y.-H."/>
        </authorList>
    </citation>
    <scope>NUCLEOTIDE SEQUENCE [LARGE SCALE GENOMIC DNA]</scope>
    <source>
        <strain evidence="1 2">GP3</strain>
    </source>
</reference>
<organism evidence="1 2">
    <name type="scientific">Arthrobacter psychrochitiniphilus</name>
    <dbReference type="NCBI Taxonomy" id="291045"/>
    <lineage>
        <taxon>Bacteria</taxon>
        <taxon>Bacillati</taxon>
        <taxon>Actinomycetota</taxon>
        <taxon>Actinomycetes</taxon>
        <taxon>Micrococcales</taxon>
        <taxon>Micrococcaceae</taxon>
        <taxon>Arthrobacter</taxon>
    </lineage>
</organism>
<dbReference type="EMBL" id="QHLZ01000016">
    <property type="protein sequence ID" value="PXA64045.1"/>
    <property type="molecule type" value="Genomic_DNA"/>
</dbReference>